<gene>
    <name evidence="3" type="ORF">F2Y51_06010</name>
    <name evidence="2" type="ORF">F2Y58_05390</name>
</gene>
<protein>
    <submittedName>
        <fullName evidence="3">Uncharacterized protein</fullName>
    </submittedName>
</protein>
<reference evidence="4 5" key="1">
    <citation type="journal article" date="2019" name="Nat. Med.">
        <title>A library of human gut bacterial isolates paired with longitudinal multiomics data enables mechanistic microbiome research.</title>
        <authorList>
            <person name="Poyet M."/>
            <person name="Groussin M."/>
            <person name="Gibbons S.M."/>
            <person name="Avila-Pacheco J."/>
            <person name="Jiang X."/>
            <person name="Kearney S.M."/>
            <person name="Perrotta A.R."/>
            <person name="Berdy B."/>
            <person name="Zhao S."/>
            <person name="Lieberman T.D."/>
            <person name="Swanson P.K."/>
            <person name="Smith M."/>
            <person name="Roesemann S."/>
            <person name="Alexander J.E."/>
            <person name="Rich S.A."/>
            <person name="Livny J."/>
            <person name="Vlamakis H."/>
            <person name="Clish C."/>
            <person name="Bullock K."/>
            <person name="Deik A."/>
            <person name="Scott J."/>
            <person name="Pierce K.A."/>
            <person name="Xavier R.J."/>
            <person name="Alm E.J."/>
        </authorList>
    </citation>
    <scope>NUCLEOTIDE SEQUENCE [LARGE SCALE GENOMIC DNA]</scope>
    <source>
        <strain evidence="2 5">BIOML-A1</strain>
        <strain evidence="3 4">BIOML-A4</strain>
    </source>
</reference>
<dbReference type="AlphaFoldDB" id="A0A4Q5HWA5"/>
<comment type="caution">
    <text evidence="3">The sequence shown here is derived from an EMBL/GenBank/DDBJ whole genome shotgun (WGS) entry which is preliminary data.</text>
</comment>
<dbReference type="Proteomes" id="UP000481616">
    <property type="component" value="Unassembled WGS sequence"/>
</dbReference>
<evidence type="ECO:0000313" key="2">
    <source>
        <dbReference type="EMBL" id="KAA5399562.1"/>
    </source>
</evidence>
<feature type="coiled-coil region" evidence="1">
    <location>
        <begin position="254"/>
        <end position="288"/>
    </location>
</feature>
<dbReference type="EMBL" id="VVZA01000004">
    <property type="protein sequence ID" value="KAA5406410.1"/>
    <property type="molecule type" value="Genomic_DNA"/>
</dbReference>
<evidence type="ECO:0000313" key="5">
    <source>
        <dbReference type="Proteomes" id="UP000481616"/>
    </source>
</evidence>
<dbReference type="RefSeq" id="WP_130053743.1">
    <property type="nucleotide sequence ID" value="NZ_JADNBC010000012.1"/>
</dbReference>
<proteinExistence type="predicted"/>
<organism evidence="3 4">
    <name type="scientific">Phocaeicola dorei</name>
    <dbReference type="NCBI Taxonomy" id="357276"/>
    <lineage>
        <taxon>Bacteria</taxon>
        <taxon>Pseudomonadati</taxon>
        <taxon>Bacteroidota</taxon>
        <taxon>Bacteroidia</taxon>
        <taxon>Bacteroidales</taxon>
        <taxon>Bacteroidaceae</taxon>
        <taxon>Phocaeicola</taxon>
    </lineage>
</organism>
<dbReference type="EMBL" id="VVYY01000004">
    <property type="protein sequence ID" value="KAA5399562.1"/>
    <property type="molecule type" value="Genomic_DNA"/>
</dbReference>
<dbReference type="InterPro" id="IPR046558">
    <property type="entry name" value="DUF6712"/>
</dbReference>
<dbReference type="Proteomes" id="UP000441162">
    <property type="component" value="Unassembled WGS sequence"/>
</dbReference>
<evidence type="ECO:0000313" key="3">
    <source>
        <dbReference type="EMBL" id="KAA5406410.1"/>
    </source>
</evidence>
<evidence type="ECO:0000313" key="4">
    <source>
        <dbReference type="Proteomes" id="UP000441162"/>
    </source>
</evidence>
<evidence type="ECO:0000256" key="1">
    <source>
        <dbReference type="SAM" id="Coils"/>
    </source>
</evidence>
<dbReference type="Pfam" id="PF20459">
    <property type="entry name" value="DUF6712"/>
    <property type="match status" value="2"/>
</dbReference>
<keyword evidence="1" id="KW-0175">Coiled coil</keyword>
<sequence length="312" mass="35432">MKMIFDKNEEGRQELVSALGMISDSLDYSKWKPVLPLAARQLTGIVGADVLSAIVDLYWAEDLDLEKEELVFMTQRAVAYFAWVKVVPTLDAQHGGSGRQKKLGENEKGLTALQEYKDEMNILNLAYESVDALVGFLEEKQFDFWKKSRAKRQMDGLLIRSKDEFDEFYHIGSHRLFLVLVPILREIQRTDILPVVGKERFDWLVRRDPDVCDTLLEECQRPLALLAVKKAVERLPVEVIPEGIVQVQQTGTIKEKLRAEKEARKSVADSLQADADRYLQELQDTVAALDAAPEEVDFYVSGPTLQSKGITF</sequence>
<name>A0A4Q5HWA5_9BACT</name>
<accession>A0A4Q5HWA5</accession>